<dbReference type="WBParaSite" id="Pan_g8734.t1">
    <property type="protein sequence ID" value="Pan_g8734.t1"/>
    <property type="gene ID" value="Pan_g8734"/>
</dbReference>
<keyword evidence="1" id="KW-1185">Reference proteome</keyword>
<protein>
    <submittedName>
        <fullName evidence="2">Uncharacterized protein</fullName>
    </submittedName>
</protein>
<dbReference type="Proteomes" id="UP000492821">
    <property type="component" value="Unassembled WGS sequence"/>
</dbReference>
<reference evidence="2" key="2">
    <citation type="submission" date="2020-10" db="UniProtKB">
        <authorList>
            <consortium name="WormBaseParasite"/>
        </authorList>
    </citation>
    <scope>IDENTIFICATION</scope>
</reference>
<reference evidence="1" key="1">
    <citation type="journal article" date="2013" name="Genetics">
        <title>The draft genome and transcriptome of Panagrellus redivivus are shaped by the harsh demands of a free-living lifestyle.</title>
        <authorList>
            <person name="Srinivasan J."/>
            <person name="Dillman A.R."/>
            <person name="Macchietto M.G."/>
            <person name="Heikkinen L."/>
            <person name="Lakso M."/>
            <person name="Fracchia K.M."/>
            <person name="Antoshechkin I."/>
            <person name="Mortazavi A."/>
            <person name="Wong G."/>
            <person name="Sternberg P.W."/>
        </authorList>
    </citation>
    <scope>NUCLEOTIDE SEQUENCE [LARGE SCALE GENOMIC DNA]</scope>
    <source>
        <strain evidence="1">MT8872</strain>
    </source>
</reference>
<evidence type="ECO:0000313" key="1">
    <source>
        <dbReference type="Proteomes" id="UP000492821"/>
    </source>
</evidence>
<sequence>MPFPFYVLPYGLRQRLITISTPQEAHDIQVAVKNDISGLQPMQLLKSVDIVSCYSIFMHTITYDFF</sequence>
<name>A0A7E5A1W0_PANRE</name>
<proteinExistence type="predicted"/>
<evidence type="ECO:0000313" key="2">
    <source>
        <dbReference type="WBParaSite" id="Pan_g8734.t1"/>
    </source>
</evidence>
<accession>A0A7E5A1W0</accession>
<organism evidence="1 2">
    <name type="scientific">Panagrellus redivivus</name>
    <name type="common">Microworm</name>
    <dbReference type="NCBI Taxonomy" id="6233"/>
    <lineage>
        <taxon>Eukaryota</taxon>
        <taxon>Metazoa</taxon>
        <taxon>Ecdysozoa</taxon>
        <taxon>Nematoda</taxon>
        <taxon>Chromadorea</taxon>
        <taxon>Rhabditida</taxon>
        <taxon>Tylenchina</taxon>
        <taxon>Panagrolaimomorpha</taxon>
        <taxon>Panagrolaimoidea</taxon>
        <taxon>Panagrolaimidae</taxon>
        <taxon>Panagrellus</taxon>
    </lineage>
</organism>
<dbReference type="AlphaFoldDB" id="A0A7E5A1W0"/>